<sequence>MAFLVPPSNPRLDGYDISSWRLVNHLPFDGNFEDKFQSMSLHLSFTDFELPIDVGVRGLRDTLAILLESVVSANDGANHIGDLDINAMFRNDGLVMAPKCTHKSKSTEQLNAEKRFVSIDSWAEFLDLPETTGIFRANGNWQARLAAASAGVQLGKKLAILPPKPCLQCLNAIDTSQIDLIIA</sequence>
<dbReference type="AlphaFoldDB" id="A0AA37L1A4"/>
<proteinExistence type="predicted"/>
<dbReference type="GeneID" id="73321005"/>
<evidence type="ECO:0000313" key="2">
    <source>
        <dbReference type="Proteomes" id="UP001055115"/>
    </source>
</evidence>
<organism evidence="1 2">
    <name type="scientific">Colletotrichum spaethianum</name>
    <dbReference type="NCBI Taxonomy" id="700344"/>
    <lineage>
        <taxon>Eukaryota</taxon>
        <taxon>Fungi</taxon>
        <taxon>Dikarya</taxon>
        <taxon>Ascomycota</taxon>
        <taxon>Pezizomycotina</taxon>
        <taxon>Sordariomycetes</taxon>
        <taxon>Hypocreomycetidae</taxon>
        <taxon>Glomerellales</taxon>
        <taxon>Glomerellaceae</taxon>
        <taxon>Colletotrichum</taxon>
        <taxon>Colletotrichum spaethianum species complex</taxon>
    </lineage>
</organism>
<accession>A0AA37L1A4</accession>
<keyword evidence="2" id="KW-1185">Reference proteome</keyword>
<gene>
    <name evidence="1" type="ORF">ColSpa_00203</name>
</gene>
<evidence type="ECO:0000313" key="1">
    <source>
        <dbReference type="EMBL" id="GKT40022.1"/>
    </source>
</evidence>
<reference evidence="1 2" key="1">
    <citation type="submission" date="2022-03" db="EMBL/GenBank/DDBJ databases">
        <title>Genome data of Colletotrichum spp.</title>
        <authorList>
            <person name="Utami Y.D."/>
            <person name="Hiruma K."/>
        </authorList>
    </citation>
    <scope>NUCLEOTIDE SEQUENCE [LARGE SCALE GENOMIC DNA]</scope>
    <source>
        <strain evidence="1 2">MAFF 239500</strain>
    </source>
</reference>
<comment type="caution">
    <text evidence="1">The sequence shown here is derived from an EMBL/GenBank/DDBJ whole genome shotgun (WGS) entry which is preliminary data.</text>
</comment>
<dbReference type="Proteomes" id="UP001055115">
    <property type="component" value="Unassembled WGS sequence"/>
</dbReference>
<dbReference type="EMBL" id="BQXU01000001">
    <property type="protein sequence ID" value="GKT40022.1"/>
    <property type="molecule type" value="Genomic_DNA"/>
</dbReference>
<name>A0AA37L1A4_9PEZI</name>
<protein>
    <submittedName>
        <fullName evidence="1">Uncharacterized protein</fullName>
    </submittedName>
</protein>
<dbReference type="RefSeq" id="XP_049122372.1">
    <property type="nucleotide sequence ID" value="XM_049266415.1"/>
</dbReference>